<organism evidence="1 2">
    <name type="scientific">Megasphaera hutchinsoni</name>
    <dbReference type="NCBI Taxonomy" id="1588748"/>
    <lineage>
        <taxon>Bacteria</taxon>
        <taxon>Bacillati</taxon>
        <taxon>Bacillota</taxon>
        <taxon>Negativicutes</taxon>
        <taxon>Veillonellales</taxon>
        <taxon>Veillonellaceae</taxon>
        <taxon>Megasphaera</taxon>
    </lineage>
</organism>
<keyword evidence="2" id="KW-1185">Reference proteome</keyword>
<proteinExistence type="predicted"/>
<gene>
    <name evidence="1" type="ORF">HMPREF3182_00550</name>
</gene>
<sequence>MPVVTYLPILLQTVCACKFFSFFCTNFAIQLYFFCINNMLKGLQNNL</sequence>
<dbReference type="STRING" id="1588748.HMPREF3182_00550"/>
<evidence type="ECO:0000313" key="2">
    <source>
        <dbReference type="Proteomes" id="UP000070160"/>
    </source>
</evidence>
<dbReference type="AlphaFoldDB" id="A0A134CJ54"/>
<comment type="caution">
    <text evidence="1">The sequence shown here is derived from an EMBL/GenBank/DDBJ whole genome shotgun (WGS) entry which is preliminary data.</text>
</comment>
<protein>
    <submittedName>
        <fullName evidence="1">Uncharacterized protein</fullName>
    </submittedName>
</protein>
<name>A0A134CJ54_9FIRM</name>
<evidence type="ECO:0000313" key="1">
    <source>
        <dbReference type="EMBL" id="KXB92225.1"/>
    </source>
</evidence>
<reference evidence="2" key="1">
    <citation type="submission" date="2016-01" db="EMBL/GenBank/DDBJ databases">
        <authorList>
            <person name="Mitreva M."/>
            <person name="Pepin K.H."/>
            <person name="Mihindukulasuriya K.A."/>
            <person name="Fulton R."/>
            <person name="Fronick C."/>
            <person name="O'Laughlin M."/>
            <person name="Miner T."/>
            <person name="Herter B."/>
            <person name="Rosa B.A."/>
            <person name="Cordes M."/>
            <person name="Tomlinson C."/>
            <person name="Wollam A."/>
            <person name="Palsikar V.B."/>
            <person name="Mardis E.R."/>
            <person name="Wilson R.K."/>
        </authorList>
    </citation>
    <scope>NUCLEOTIDE SEQUENCE [LARGE SCALE GENOMIC DNA]</scope>
    <source>
        <strain evidence="2">KA00182</strain>
    </source>
</reference>
<dbReference type="Proteomes" id="UP000070160">
    <property type="component" value="Unassembled WGS sequence"/>
</dbReference>
<accession>A0A134CJ54</accession>
<dbReference type="EMBL" id="LSDT01000017">
    <property type="protein sequence ID" value="KXB92225.1"/>
    <property type="molecule type" value="Genomic_DNA"/>
</dbReference>